<evidence type="ECO:0000313" key="2">
    <source>
        <dbReference type="Proteomes" id="UP000805614"/>
    </source>
</evidence>
<proteinExistence type="predicted"/>
<evidence type="ECO:0000313" key="1">
    <source>
        <dbReference type="EMBL" id="MBC6468449.1"/>
    </source>
</evidence>
<gene>
    <name evidence="1" type="ORF">HKK74_23560</name>
</gene>
<keyword evidence="2" id="KW-1185">Reference proteome</keyword>
<protein>
    <recommendedName>
        <fullName evidence="3">Carboxypeptidase regulatory-like domain-containing protein</fullName>
    </recommendedName>
</protein>
<dbReference type="Proteomes" id="UP000805614">
    <property type="component" value="Unassembled WGS sequence"/>
</dbReference>
<accession>A0ABR7LV51</accession>
<name>A0ABR7LV51_9ACTN</name>
<comment type="caution">
    <text evidence="1">The sequence shown here is derived from an EMBL/GenBank/DDBJ whole genome shotgun (WGS) entry which is preliminary data.</text>
</comment>
<organism evidence="1 2">
    <name type="scientific">Actinomadura alba</name>
    <dbReference type="NCBI Taxonomy" id="406431"/>
    <lineage>
        <taxon>Bacteria</taxon>
        <taxon>Bacillati</taxon>
        <taxon>Actinomycetota</taxon>
        <taxon>Actinomycetes</taxon>
        <taxon>Streptosporangiales</taxon>
        <taxon>Thermomonosporaceae</taxon>
        <taxon>Actinomadura</taxon>
    </lineage>
</organism>
<dbReference type="EMBL" id="JABVEC010000019">
    <property type="protein sequence ID" value="MBC6468449.1"/>
    <property type="molecule type" value="Genomic_DNA"/>
</dbReference>
<evidence type="ECO:0008006" key="3">
    <source>
        <dbReference type="Google" id="ProtNLM"/>
    </source>
</evidence>
<dbReference type="RefSeq" id="WP_187245500.1">
    <property type="nucleotide sequence ID" value="NZ_BAAAOK010000014.1"/>
</dbReference>
<sequence>MRPAVAAATEIRSATATSIFGELQLRVIIASEQRIERVEARIRKVGEDEVIATFGDFVITGPRPASNIYNATIQPIDLPEVGDYTIDVSAWDADGVRTDKSDVGVIRKRLATRFIGLTVTPTVVDVENDEVTVTGRLLYTAADGIERGLSGEPVFAGTPQREFVTDADGRFAGKADLGGAWGLTVRYPGDSVYGEASPSSVNVKYQTLNTRLTVDATPNPAIMGGKALVKGMLERESATGQWAGLPDKPVRIWFESDATDTRDDLGEVRTGPDGVFQLSAPVTGSGNWFAQFNTLPVPTHPGYTETNIRTGRFVANYRTAITGFDAGPEPVAKGTSLTLKGRVVRLAPAAGPTAYVSGGHVTFEFSADGKKWVPDIGGTTNQDGFFSTSIRAGRDGYWRMVYNGLTRDLPWPTGDLLSSSGSDHVDVRQKTTISLFNAAPEPVRKGATLTVSGTLKHFVWSSRGPWGSWEALSGQTVFLYLQPRGARTWTYMATARTDRYGRVRRGFKASRDGTWMARYKGNTTYMPGSSAADYVDVR</sequence>
<reference evidence="1 2" key="1">
    <citation type="submission" date="2020-06" db="EMBL/GenBank/DDBJ databases">
        <title>Actinomadura xiongansis sp. nov., isolated from soil of Baiyangdian.</title>
        <authorList>
            <person name="Zhang X."/>
        </authorList>
    </citation>
    <scope>NUCLEOTIDE SEQUENCE [LARGE SCALE GENOMIC DNA]</scope>
    <source>
        <strain evidence="1 2">HBUM206468</strain>
    </source>
</reference>